<proteinExistence type="inferred from homology"/>
<dbReference type="SUPFAM" id="SSF52467">
    <property type="entry name" value="DHS-like NAD/FAD-binding domain"/>
    <property type="match status" value="1"/>
</dbReference>
<evidence type="ECO:0000256" key="1">
    <source>
        <dbReference type="ARBA" id="ARBA00022679"/>
    </source>
</evidence>
<dbReference type="InterPro" id="IPR027546">
    <property type="entry name" value="Sirtuin_class_III"/>
</dbReference>
<evidence type="ECO:0000259" key="3">
    <source>
        <dbReference type="PROSITE" id="PS50305"/>
    </source>
</evidence>
<dbReference type="AlphaFoldDB" id="A0A5B8R8M6"/>
<name>A0A5B8R8M6_9ZZZZ</name>
<keyword evidence="1" id="KW-0808">Transferase</keyword>
<dbReference type="PANTHER" id="PTHR11085">
    <property type="entry name" value="NAD-DEPENDENT PROTEIN DEACYLASE SIRTUIN-5, MITOCHONDRIAL-RELATED"/>
    <property type="match status" value="1"/>
</dbReference>
<dbReference type="Gene3D" id="3.40.50.1220">
    <property type="entry name" value="TPP-binding domain"/>
    <property type="match status" value="1"/>
</dbReference>
<dbReference type="GO" id="GO:0017136">
    <property type="term" value="F:histone deacetylase activity, NAD-dependent"/>
    <property type="evidence" value="ECO:0007669"/>
    <property type="project" value="TreeGrafter"/>
</dbReference>
<dbReference type="InterPro" id="IPR026591">
    <property type="entry name" value="Sirtuin_cat_small_dom_sf"/>
</dbReference>
<dbReference type="Gene3D" id="3.30.1600.10">
    <property type="entry name" value="SIR2/SIRT2 'Small Domain"/>
    <property type="match status" value="1"/>
</dbReference>
<dbReference type="NCBIfam" id="NF001753">
    <property type="entry name" value="PRK00481.1-3"/>
    <property type="match status" value="1"/>
</dbReference>
<dbReference type="EC" id="3.5.1.-" evidence="4"/>
<dbReference type="PROSITE" id="PS50305">
    <property type="entry name" value="SIRTUIN"/>
    <property type="match status" value="1"/>
</dbReference>
<dbReference type="InterPro" id="IPR003000">
    <property type="entry name" value="Sirtuin"/>
</dbReference>
<dbReference type="HAMAP" id="MF_01121">
    <property type="entry name" value="Sirtuin_ClassIII"/>
    <property type="match status" value="1"/>
</dbReference>
<dbReference type="GO" id="GO:0036054">
    <property type="term" value="F:protein-malonyllysine demalonylase activity"/>
    <property type="evidence" value="ECO:0007669"/>
    <property type="project" value="InterPro"/>
</dbReference>
<feature type="domain" description="Deacetylase sirtuin-type" evidence="3">
    <location>
        <begin position="3"/>
        <end position="249"/>
    </location>
</feature>
<dbReference type="InterPro" id="IPR029035">
    <property type="entry name" value="DHS-like_NAD/FAD-binding_dom"/>
</dbReference>
<keyword evidence="2" id="KW-0520">NAD</keyword>
<organism evidence="4">
    <name type="scientific">uncultured organism</name>
    <dbReference type="NCBI Taxonomy" id="155900"/>
    <lineage>
        <taxon>unclassified sequences</taxon>
        <taxon>environmental samples</taxon>
    </lineage>
</organism>
<dbReference type="GO" id="GO:0070403">
    <property type="term" value="F:NAD+ binding"/>
    <property type="evidence" value="ECO:0007669"/>
    <property type="project" value="InterPro"/>
</dbReference>
<evidence type="ECO:0000313" key="4">
    <source>
        <dbReference type="EMBL" id="QEA05489.1"/>
    </source>
</evidence>
<dbReference type="CDD" id="cd01412">
    <property type="entry name" value="SIRT5_Af1_CobB"/>
    <property type="match status" value="1"/>
</dbReference>
<accession>A0A5B8R8M6</accession>
<dbReference type="GO" id="GO:0036055">
    <property type="term" value="F:protein-succinyllysine desuccinylase activity"/>
    <property type="evidence" value="ECO:0007669"/>
    <property type="project" value="InterPro"/>
</dbReference>
<dbReference type="EMBL" id="MN079102">
    <property type="protein sequence ID" value="QEA05489.1"/>
    <property type="molecule type" value="Genomic_DNA"/>
</dbReference>
<sequence length="252" mass="26213">MTETSTEALPAALIELLGRARQVLALTGAGVSAASGVPTFREAQTGLWARYDPTALATPEAFSRDPGLVWSWYAWRRSLLAGVEPNAAHTALACWPGPARLTVVTQNVDGLHQRAGSGDVIELHGRIDRDRCSAGCAVRRPGATGETPPACPECGAPMRPDVVWFGEPLPVAALYRAGVLAESADCVLSIGTSSLVRPAADLPWAALQVGVPVVEINTEATPLTRQADWSLRGGADEVLPRLVAALGGGPGG</sequence>
<dbReference type="Pfam" id="PF02146">
    <property type="entry name" value="SIR2"/>
    <property type="match status" value="1"/>
</dbReference>
<gene>
    <name evidence="4" type="primary">sir2</name>
    <name evidence="4" type="ORF">KBTEX_01812</name>
</gene>
<protein>
    <submittedName>
        <fullName evidence="4">NAD-dependent protein deacylase Sir2</fullName>
        <ecNumber evidence="4">3.5.1.-</ecNumber>
    </submittedName>
</protein>
<keyword evidence="4" id="KW-0378">Hydrolase</keyword>
<dbReference type="PANTHER" id="PTHR11085:SF10">
    <property type="entry name" value="NAD-DEPENDENT PROTEIN DEACYLASE SIRTUIN-5, MITOCHONDRIAL-RELATED"/>
    <property type="match status" value="1"/>
</dbReference>
<dbReference type="InterPro" id="IPR050134">
    <property type="entry name" value="NAD-dep_sirtuin_deacylases"/>
</dbReference>
<evidence type="ECO:0000256" key="2">
    <source>
        <dbReference type="ARBA" id="ARBA00023027"/>
    </source>
</evidence>
<reference evidence="4" key="1">
    <citation type="submission" date="2019-06" db="EMBL/GenBank/DDBJ databases">
        <authorList>
            <person name="Murdoch R.W."/>
            <person name="Fathepure B."/>
        </authorList>
    </citation>
    <scope>NUCLEOTIDE SEQUENCE</scope>
</reference>
<dbReference type="InterPro" id="IPR026590">
    <property type="entry name" value="Ssirtuin_cat_dom"/>
</dbReference>